<accession>A0AAD7EWF9</accession>
<dbReference type="Proteomes" id="UP001218218">
    <property type="component" value="Unassembled WGS sequence"/>
</dbReference>
<reference evidence="1" key="1">
    <citation type="submission" date="2023-03" db="EMBL/GenBank/DDBJ databases">
        <title>Massive genome expansion in bonnet fungi (Mycena s.s.) driven by repeated elements and novel gene families across ecological guilds.</title>
        <authorList>
            <consortium name="Lawrence Berkeley National Laboratory"/>
            <person name="Harder C.B."/>
            <person name="Miyauchi S."/>
            <person name="Viragh M."/>
            <person name="Kuo A."/>
            <person name="Thoen E."/>
            <person name="Andreopoulos B."/>
            <person name="Lu D."/>
            <person name="Skrede I."/>
            <person name="Drula E."/>
            <person name="Henrissat B."/>
            <person name="Morin E."/>
            <person name="Kohler A."/>
            <person name="Barry K."/>
            <person name="LaButti K."/>
            <person name="Morin E."/>
            <person name="Salamov A."/>
            <person name="Lipzen A."/>
            <person name="Mereny Z."/>
            <person name="Hegedus B."/>
            <person name="Baldrian P."/>
            <person name="Stursova M."/>
            <person name="Weitz H."/>
            <person name="Taylor A."/>
            <person name="Grigoriev I.V."/>
            <person name="Nagy L.G."/>
            <person name="Martin F."/>
            <person name="Kauserud H."/>
        </authorList>
    </citation>
    <scope>NUCLEOTIDE SEQUENCE</scope>
    <source>
        <strain evidence="1">CBHHK002</strain>
    </source>
</reference>
<sequence length="126" mass="13946">MSRLTDGGIPSHHWECPCHASPMGEFPATTGNAHVTPQQWGNSQPSLGMPMSRLTNGGIPSHHWECPYHTSPMGEFPVITGNALVMPQQWGNSQSTHNGHYYHIWKCCGPSHFLDGNGHSYQIWKA</sequence>
<organism evidence="1 2">
    <name type="scientific">Mycena albidolilacea</name>
    <dbReference type="NCBI Taxonomy" id="1033008"/>
    <lineage>
        <taxon>Eukaryota</taxon>
        <taxon>Fungi</taxon>
        <taxon>Dikarya</taxon>
        <taxon>Basidiomycota</taxon>
        <taxon>Agaricomycotina</taxon>
        <taxon>Agaricomycetes</taxon>
        <taxon>Agaricomycetidae</taxon>
        <taxon>Agaricales</taxon>
        <taxon>Marasmiineae</taxon>
        <taxon>Mycenaceae</taxon>
        <taxon>Mycena</taxon>
    </lineage>
</organism>
<gene>
    <name evidence="1" type="ORF">DFH08DRAFT_804635</name>
</gene>
<keyword evidence="2" id="KW-1185">Reference proteome</keyword>
<dbReference type="AlphaFoldDB" id="A0AAD7EWF9"/>
<evidence type="ECO:0000313" key="1">
    <source>
        <dbReference type="EMBL" id="KAJ7353055.1"/>
    </source>
</evidence>
<comment type="caution">
    <text evidence="1">The sequence shown here is derived from an EMBL/GenBank/DDBJ whole genome shotgun (WGS) entry which is preliminary data.</text>
</comment>
<name>A0AAD7EWF9_9AGAR</name>
<dbReference type="EMBL" id="JARIHO010000011">
    <property type="protein sequence ID" value="KAJ7353055.1"/>
    <property type="molecule type" value="Genomic_DNA"/>
</dbReference>
<evidence type="ECO:0000313" key="2">
    <source>
        <dbReference type="Proteomes" id="UP001218218"/>
    </source>
</evidence>
<protein>
    <submittedName>
        <fullName evidence="1">Uncharacterized protein</fullName>
    </submittedName>
</protein>
<proteinExistence type="predicted"/>